<accession>A0A0A8XQB7</accession>
<name>A0A0A8XQB7_ARUDO</name>
<feature type="region of interest" description="Disordered" evidence="1">
    <location>
        <begin position="1"/>
        <end position="54"/>
    </location>
</feature>
<sequence>MSATSDKLSGNHGSEEEESKTSECLSLIGEASRMVNSGDMSVSDSTAKMGRWHR</sequence>
<evidence type="ECO:0000313" key="2">
    <source>
        <dbReference type="EMBL" id="JAD14883.1"/>
    </source>
</evidence>
<evidence type="ECO:0000256" key="1">
    <source>
        <dbReference type="SAM" id="MobiDB-lite"/>
    </source>
</evidence>
<protein>
    <submittedName>
        <fullName evidence="2">Uncharacterized protein</fullName>
    </submittedName>
</protein>
<dbReference type="EMBL" id="GBRH01283012">
    <property type="protein sequence ID" value="JAD14883.1"/>
    <property type="molecule type" value="Transcribed_RNA"/>
</dbReference>
<reference evidence="2" key="2">
    <citation type="journal article" date="2015" name="Data Brief">
        <title>Shoot transcriptome of the giant reed, Arundo donax.</title>
        <authorList>
            <person name="Barrero R.A."/>
            <person name="Guerrero F.D."/>
            <person name="Moolhuijzen P."/>
            <person name="Goolsby J.A."/>
            <person name="Tidwell J."/>
            <person name="Bellgard S.E."/>
            <person name="Bellgard M.I."/>
        </authorList>
    </citation>
    <scope>NUCLEOTIDE SEQUENCE</scope>
    <source>
        <tissue evidence="2">Shoot tissue taken approximately 20 cm above the soil surface</tissue>
    </source>
</reference>
<organism evidence="2">
    <name type="scientific">Arundo donax</name>
    <name type="common">Giant reed</name>
    <name type="synonym">Donax arundinaceus</name>
    <dbReference type="NCBI Taxonomy" id="35708"/>
    <lineage>
        <taxon>Eukaryota</taxon>
        <taxon>Viridiplantae</taxon>
        <taxon>Streptophyta</taxon>
        <taxon>Embryophyta</taxon>
        <taxon>Tracheophyta</taxon>
        <taxon>Spermatophyta</taxon>
        <taxon>Magnoliopsida</taxon>
        <taxon>Liliopsida</taxon>
        <taxon>Poales</taxon>
        <taxon>Poaceae</taxon>
        <taxon>PACMAD clade</taxon>
        <taxon>Arundinoideae</taxon>
        <taxon>Arundineae</taxon>
        <taxon>Arundo</taxon>
    </lineage>
</organism>
<feature type="compositionally biased region" description="Polar residues" evidence="1">
    <location>
        <begin position="1"/>
        <end position="12"/>
    </location>
</feature>
<proteinExistence type="predicted"/>
<feature type="compositionally biased region" description="Polar residues" evidence="1">
    <location>
        <begin position="34"/>
        <end position="46"/>
    </location>
</feature>
<dbReference type="AlphaFoldDB" id="A0A0A8XQB7"/>
<reference evidence="2" key="1">
    <citation type="submission" date="2014-09" db="EMBL/GenBank/DDBJ databases">
        <authorList>
            <person name="Magalhaes I.L.F."/>
            <person name="Oliveira U."/>
            <person name="Santos F.R."/>
            <person name="Vidigal T.H.D.A."/>
            <person name="Brescovit A.D."/>
            <person name="Santos A.J."/>
        </authorList>
    </citation>
    <scope>NUCLEOTIDE SEQUENCE</scope>
    <source>
        <tissue evidence="2">Shoot tissue taken approximately 20 cm above the soil surface</tissue>
    </source>
</reference>